<dbReference type="Pfam" id="PF06094">
    <property type="entry name" value="GGACT"/>
    <property type="match status" value="1"/>
</dbReference>
<protein>
    <recommendedName>
        <fullName evidence="3">Putative gamma-glutamylcyclotransferase</fullName>
    </recommendedName>
</protein>
<evidence type="ECO:0000259" key="4">
    <source>
        <dbReference type="Pfam" id="PF06094"/>
    </source>
</evidence>
<sequence length="158" mass="18061">MSSSLEPTGFFFYGTLMSSAILNRVIYGPSPPRYSYLRIQPAILPEFTRRKVQGADYPGIVPAPGSSVKGTFVIGLREDHVRKLDFFEGDDYERRNVPVKVLNEEGGEEEGEEVQAEAYVWIAGVEGLREEEWSYEEFVREKLGRWVGEEGKEEYRGR</sequence>
<keyword evidence="2" id="KW-0808">Transferase</keyword>
<proteinExistence type="inferred from homology"/>
<dbReference type="GO" id="GO:0016740">
    <property type="term" value="F:transferase activity"/>
    <property type="evidence" value="ECO:0007669"/>
    <property type="project" value="UniProtKB-KW"/>
</dbReference>
<dbReference type="InterPro" id="IPR036568">
    <property type="entry name" value="GGCT-like_sf"/>
</dbReference>
<organism evidence="5 6">
    <name type="scientific">Ascodesmis nigricans</name>
    <dbReference type="NCBI Taxonomy" id="341454"/>
    <lineage>
        <taxon>Eukaryota</taxon>
        <taxon>Fungi</taxon>
        <taxon>Dikarya</taxon>
        <taxon>Ascomycota</taxon>
        <taxon>Pezizomycotina</taxon>
        <taxon>Pezizomycetes</taxon>
        <taxon>Pezizales</taxon>
        <taxon>Ascodesmidaceae</taxon>
        <taxon>Ascodesmis</taxon>
    </lineage>
</organism>
<dbReference type="EMBL" id="ML220131">
    <property type="protein sequence ID" value="TGZ79512.1"/>
    <property type="molecule type" value="Genomic_DNA"/>
</dbReference>
<feature type="domain" description="Gamma-glutamylcyclotransferase AIG2-like" evidence="4">
    <location>
        <begin position="10"/>
        <end position="133"/>
    </location>
</feature>
<gene>
    <name evidence="5" type="ORF">EX30DRAFT_109658</name>
</gene>
<accession>A0A4S2MQJ6</accession>
<dbReference type="SUPFAM" id="SSF110857">
    <property type="entry name" value="Gamma-glutamyl cyclotransferase-like"/>
    <property type="match status" value="1"/>
</dbReference>
<dbReference type="InterPro" id="IPR045038">
    <property type="entry name" value="AIG2-like"/>
</dbReference>
<comment type="similarity">
    <text evidence="1">Belongs to the gamma-glutamylcyclotransferase family.</text>
</comment>
<evidence type="ECO:0000256" key="2">
    <source>
        <dbReference type="ARBA" id="ARBA00022679"/>
    </source>
</evidence>
<evidence type="ECO:0000256" key="1">
    <source>
        <dbReference type="ARBA" id="ARBA00008861"/>
    </source>
</evidence>
<keyword evidence="6" id="KW-1185">Reference proteome</keyword>
<dbReference type="InterPro" id="IPR013024">
    <property type="entry name" value="GGCT-like"/>
</dbReference>
<evidence type="ECO:0000313" key="6">
    <source>
        <dbReference type="Proteomes" id="UP000298138"/>
    </source>
</evidence>
<dbReference type="Gene3D" id="3.10.490.10">
    <property type="entry name" value="Gamma-glutamyl cyclotransferase-like"/>
    <property type="match status" value="1"/>
</dbReference>
<dbReference type="PANTHER" id="PTHR31544">
    <property type="entry name" value="AIG2-LIKE PROTEIN D"/>
    <property type="match status" value="1"/>
</dbReference>
<evidence type="ECO:0000256" key="3">
    <source>
        <dbReference type="ARBA" id="ARBA00030602"/>
    </source>
</evidence>
<dbReference type="OrthoDB" id="1044435at2759"/>
<dbReference type="Proteomes" id="UP000298138">
    <property type="component" value="Unassembled WGS sequence"/>
</dbReference>
<dbReference type="PANTHER" id="PTHR31544:SF2">
    <property type="entry name" value="AIG2-LIKE PROTEIN D"/>
    <property type="match status" value="1"/>
</dbReference>
<dbReference type="InParanoid" id="A0A4S2MQJ6"/>
<evidence type="ECO:0000313" key="5">
    <source>
        <dbReference type="EMBL" id="TGZ79512.1"/>
    </source>
</evidence>
<reference evidence="5 6" key="1">
    <citation type="submission" date="2019-04" db="EMBL/GenBank/DDBJ databases">
        <title>Comparative genomics and transcriptomics to analyze fruiting body development in filamentous ascomycetes.</title>
        <authorList>
            <consortium name="DOE Joint Genome Institute"/>
            <person name="Lutkenhaus R."/>
            <person name="Traeger S."/>
            <person name="Breuer J."/>
            <person name="Kuo A."/>
            <person name="Lipzen A."/>
            <person name="Pangilinan J."/>
            <person name="Dilworth D."/>
            <person name="Sandor L."/>
            <person name="Poggeler S."/>
            <person name="Barry K."/>
            <person name="Grigoriev I.V."/>
            <person name="Nowrousian M."/>
        </authorList>
    </citation>
    <scope>NUCLEOTIDE SEQUENCE [LARGE SCALE GENOMIC DNA]</scope>
    <source>
        <strain evidence="5 6">CBS 389.68</strain>
    </source>
</reference>
<dbReference type="CDD" id="cd06661">
    <property type="entry name" value="GGCT_like"/>
    <property type="match status" value="1"/>
</dbReference>
<dbReference type="InterPro" id="IPR009288">
    <property type="entry name" value="AIG2-like_dom"/>
</dbReference>
<name>A0A4S2MQJ6_9PEZI</name>
<dbReference type="AlphaFoldDB" id="A0A4S2MQJ6"/>